<feature type="compositionally biased region" description="Low complexity" evidence="1">
    <location>
        <begin position="338"/>
        <end position="357"/>
    </location>
</feature>
<keyword evidence="3" id="KW-1185">Reference proteome</keyword>
<reference evidence="4" key="1">
    <citation type="submission" date="2022-11" db="UniProtKB">
        <authorList>
            <consortium name="WormBaseParasite"/>
        </authorList>
    </citation>
    <scope>IDENTIFICATION</scope>
</reference>
<proteinExistence type="predicted"/>
<feature type="region of interest" description="Disordered" evidence="1">
    <location>
        <begin position="338"/>
        <end position="364"/>
    </location>
</feature>
<name>A0A914QPU5_9BILA</name>
<dbReference type="AlphaFoldDB" id="A0A914QPU5"/>
<accession>A0A914QPU5</accession>
<keyword evidence="2" id="KW-0732">Signal</keyword>
<evidence type="ECO:0000313" key="3">
    <source>
        <dbReference type="Proteomes" id="UP000887578"/>
    </source>
</evidence>
<feature type="region of interest" description="Disordered" evidence="1">
    <location>
        <begin position="72"/>
        <end position="109"/>
    </location>
</feature>
<protein>
    <submittedName>
        <fullName evidence="4">Uncharacterized protein</fullName>
    </submittedName>
</protein>
<organism evidence="3 4">
    <name type="scientific">Panagrolaimus davidi</name>
    <dbReference type="NCBI Taxonomy" id="227884"/>
    <lineage>
        <taxon>Eukaryota</taxon>
        <taxon>Metazoa</taxon>
        <taxon>Ecdysozoa</taxon>
        <taxon>Nematoda</taxon>
        <taxon>Chromadorea</taxon>
        <taxon>Rhabditida</taxon>
        <taxon>Tylenchina</taxon>
        <taxon>Panagrolaimomorpha</taxon>
        <taxon>Panagrolaimoidea</taxon>
        <taxon>Panagrolaimidae</taxon>
        <taxon>Panagrolaimus</taxon>
    </lineage>
</organism>
<feature type="signal peptide" evidence="2">
    <location>
        <begin position="1"/>
        <end position="18"/>
    </location>
</feature>
<dbReference type="Proteomes" id="UP000887578">
    <property type="component" value="Unplaced"/>
</dbReference>
<feature type="region of interest" description="Disordered" evidence="1">
    <location>
        <begin position="165"/>
        <end position="194"/>
    </location>
</feature>
<evidence type="ECO:0000256" key="1">
    <source>
        <dbReference type="SAM" id="MobiDB-lite"/>
    </source>
</evidence>
<evidence type="ECO:0000313" key="4">
    <source>
        <dbReference type="WBParaSite" id="PDA_v2.g5409.t1"/>
    </source>
</evidence>
<evidence type="ECO:0000256" key="2">
    <source>
        <dbReference type="SAM" id="SignalP"/>
    </source>
</evidence>
<sequence length="449" mass="46989">MRLLYFVFFYIFLTISNAAKTTTSEPINLIVAKTTINGNSENVKGLKVATTVSIEDVFAAVKTAASKAVENNDKATTTLKPSRSNEDENVEPIKPGKATTAGKAPPNPPVDAIVTTVSSEDIIVAVKDGKATTVAALNVVGEEEPIKNGKSGKTTTGAVEINVKGGKETTTPKPLKTDEEPVKSGKATTAGKAPLNPPVDAIVTTAGIEDVIGAVESGIPIHSKAIDDEIVKNGKATTAAIENIVKGGKATTTIKPSNDEEKDIEPIKPVKDTTVGKAPPDPPVESILTTVKSGKALATTTEATKIKGGKDITTIKPDKATTKIAVVVVTTTTKAVPKTTTTTKAPKTTTTTTTTTTTPPPPASNGFLTFVRDAANIRPTFSVCGYFCNILGIKTRKKRLMDYSSLLAGLNQRDAHFKQINKADFKLAIEKNSGLLSPAIAAIQSQDLS</sequence>
<feature type="chain" id="PRO_5037586256" evidence="2">
    <location>
        <begin position="19"/>
        <end position="449"/>
    </location>
</feature>
<dbReference type="WBParaSite" id="PDA_v2.g5409.t1">
    <property type="protein sequence ID" value="PDA_v2.g5409.t1"/>
    <property type="gene ID" value="PDA_v2.g5409"/>
</dbReference>